<feature type="transmembrane region" description="Helical" evidence="1">
    <location>
        <begin position="113"/>
        <end position="133"/>
    </location>
</feature>
<evidence type="ECO:0000313" key="2">
    <source>
        <dbReference type="EMBL" id="MCJ2543784.1"/>
    </source>
</evidence>
<protein>
    <submittedName>
        <fullName evidence="2">Phosphatidate cytidylyltransferase</fullName>
    </submittedName>
</protein>
<feature type="transmembrane region" description="Helical" evidence="1">
    <location>
        <begin position="6"/>
        <end position="24"/>
    </location>
</feature>
<keyword evidence="1" id="KW-0812">Transmembrane</keyword>
<accession>A0ABT0CDC3</accession>
<feature type="transmembrane region" description="Helical" evidence="1">
    <location>
        <begin position="58"/>
        <end position="77"/>
    </location>
</feature>
<keyword evidence="2" id="KW-0808">Transferase</keyword>
<dbReference type="GO" id="GO:0016779">
    <property type="term" value="F:nucleotidyltransferase activity"/>
    <property type="evidence" value="ECO:0007669"/>
    <property type="project" value="UniProtKB-KW"/>
</dbReference>
<keyword evidence="1" id="KW-1133">Transmembrane helix</keyword>
<evidence type="ECO:0000256" key="1">
    <source>
        <dbReference type="SAM" id="Phobius"/>
    </source>
</evidence>
<organism evidence="2 3">
    <name type="scientific">Thermostichus vulcanus str. 'Rupite'</name>
    <dbReference type="NCBI Taxonomy" id="2813851"/>
    <lineage>
        <taxon>Bacteria</taxon>
        <taxon>Bacillati</taxon>
        <taxon>Cyanobacteriota</taxon>
        <taxon>Cyanophyceae</taxon>
        <taxon>Thermostichales</taxon>
        <taxon>Thermostichaceae</taxon>
        <taxon>Thermostichus</taxon>
    </lineage>
</organism>
<dbReference type="RefSeq" id="WP_244351603.1">
    <property type="nucleotide sequence ID" value="NZ_JAFIRA010000036.1"/>
</dbReference>
<keyword evidence="1" id="KW-0472">Membrane</keyword>
<gene>
    <name evidence="2" type="ORF">JX360_12860</name>
</gene>
<keyword evidence="3" id="KW-1185">Reference proteome</keyword>
<feature type="transmembrane region" description="Helical" evidence="1">
    <location>
        <begin position="89"/>
        <end position="107"/>
    </location>
</feature>
<evidence type="ECO:0000313" key="3">
    <source>
        <dbReference type="Proteomes" id="UP000830835"/>
    </source>
</evidence>
<proteinExistence type="predicted"/>
<comment type="caution">
    <text evidence="2">The sequence shown here is derived from an EMBL/GenBank/DDBJ whole genome shotgun (WGS) entry which is preliminary data.</text>
</comment>
<feature type="transmembrane region" description="Helical" evidence="1">
    <location>
        <begin position="36"/>
        <end position="52"/>
    </location>
</feature>
<sequence>MGLTQQIMCYALWLGSVFALAEWLRACKVDGEWVRKVIHIGVGNIILLAWALQVPRWLGVSFSLVFASLALLSYRVAILQSLNGVGRRSFGTCFYALSIGLLLYWFWLPERQLFAVIGILVMTWADALAGLVGKTWGQHRYQLGSIQKSWEGSLTMWGVSSLVIGAVLLGYFGFSPSLLGISVLVGGMAMGLEVFSWWGLDNLTVPLASGGLCFVLVQGLNL</sequence>
<reference evidence="2" key="1">
    <citation type="submission" date="2021-02" db="EMBL/GenBank/DDBJ databases">
        <title>The CRISPR/cas machinery reduction and long-range gene transfer in the hot spring cyanobacterium Synechococcus.</title>
        <authorList>
            <person name="Dvorak P."/>
            <person name="Jahodarova E."/>
            <person name="Hasler P."/>
            <person name="Poulickova A."/>
        </authorList>
    </citation>
    <scope>NUCLEOTIDE SEQUENCE</scope>
    <source>
        <strain evidence="2">Rupite</strain>
    </source>
</reference>
<dbReference type="InterPro" id="IPR037997">
    <property type="entry name" value="Dgk1-like"/>
</dbReference>
<dbReference type="Proteomes" id="UP000830835">
    <property type="component" value="Unassembled WGS sequence"/>
</dbReference>
<dbReference type="EMBL" id="JAFIRA010000036">
    <property type="protein sequence ID" value="MCJ2543784.1"/>
    <property type="molecule type" value="Genomic_DNA"/>
</dbReference>
<feature type="transmembrane region" description="Helical" evidence="1">
    <location>
        <begin position="154"/>
        <end position="172"/>
    </location>
</feature>
<keyword evidence="2" id="KW-0548">Nucleotidyltransferase</keyword>
<name>A0ABT0CDC3_THEVL</name>
<dbReference type="PANTHER" id="PTHR31303:SF1">
    <property type="entry name" value="CTP-DEPENDENT DIACYLGLYCEROL KINASE 1"/>
    <property type="match status" value="1"/>
</dbReference>
<dbReference type="PANTHER" id="PTHR31303">
    <property type="entry name" value="CTP-DEPENDENT DIACYLGLYCEROL KINASE 1"/>
    <property type="match status" value="1"/>
</dbReference>